<dbReference type="GO" id="GO:0005524">
    <property type="term" value="F:ATP binding"/>
    <property type="evidence" value="ECO:0007669"/>
    <property type="project" value="InterPro"/>
</dbReference>
<dbReference type="NCBIfam" id="NF045510">
    <property type="entry name" value="4Cys_prefix_kin"/>
    <property type="match status" value="1"/>
</dbReference>
<dbReference type="GO" id="GO:0004672">
    <property type="term" value="F:protein kinase activity"/>
    <property type="evidence" value="ECO:0007669"/>
    <property type="project" value="InterPro"/>
</dbReference>
<dbReference type="Gene3D" id="1.10.510.10">
    <property type="entry name" value="Transferase(Phosphotransferase) domain 1"/>
    <property type="match status" value="1"/>
</dbReference>
<dbReference type="Proteomes" id="UP000029738">
    <property type="component" value="Unassembled WGS sequence"/>
</dbReference>
<dbReference type="InterPro" id="IPR011009">
    <property type="entry name" value="Kinase-like_dom_sf"/>
</dbReference>
<reference evidence="2" key="2">
    <citation type="submission" date="2019-11" db="EMBL/GenBank/DDBJ databases">
        <title>Improved Assembly of Tolypothrix boutellei genome.</title>
        <authorList>
            <person name="Sarangi A.N."/>
            <person name="Mukherjee M."/>
            <person name="Ghosh S."/>
            <person name="Singh D."/>
            <person name="Das A."/>
            <person name="Kant S."/>
            <person name="Prusty A."/>
            <person name="Tripathy S."/>
        </authorList>
    </citation>
    <scope>NUCLEOTIDE SEQUENCE</scope>
    <source>
        <strain evidence="2">VB521301</strain>
    </source>
</reference>
<organism evidence="2 3">
    <name type="scientific">Tolypothrix bouteillei VB521301</name>
    <dbReference type="NCBI Taxonomy" id="1479485"/>
    <lineage>
        <taxon>Bacteria</taxon>
        <taxon>Bacillati</taxon>
        <taxon>Cyanobacteriota</taxon>
        <taxon>Cyanophyceae</taxon>
        <taxon>Nostocales</taxon>
        <taxon>Tolypothrichaceae</taxon>
        <taxon>Tolypothrix</taxon>
    </lineage>
</organism>
<gene>
    <name evidence="2" type="ORF">DA73_0400035495</name>
</gene>
<protein>
    <submittedName>
        <fullName evidence="2">Protein kinase</fullName>
    </submittedName>
</protein>
<keyword evidence="2" id="KW-0808">Transferase</keyword>
<dbReference type="SUPFAM" id="SSF56112">
    <property type="entry name" value="Protein kinase-like (PK-like)"/>
    <property type="match status" value="1"/>
</dbReference>
<comment type="caution">
    <text evidence="2">The sequence shown here is derived from an EMBL/GenBank/DDBJ whole genome shotgun (WGS) entry which is preliminary data.</text>
</comment>
<dbReference type="EMBL" id="JHEG04000001">
    <property type="protein sequence ID" value="KAF3890166.1"/>
    <property type="molecule type" value="Genomic_DNA"/>
</dbReference>
<dbReference type="InterPro" id="IPR000719">
    <property type="entry name" value="Prot_kinase_dom"/>
</dbReference>
<feature type="domain" description="Protein kinase" evidence="1">
    <location>
        <begin position="35"/>
        <end position="147"/>
    </location>
</feature>
<keyword evidence="2" id="KW-0418">Kinase</keyword>
<dbReference type="OrthoDB" id="468998at2"/>
<dbReference type="InterPro" id="IPR001245">
    <property type="entry name" value="Ser-Thr/Tyr_kinase_cat_dom"/>
</dbReference>
<evidence type="ECO:0000313" key="2">
    <source>
        <dbReference type="EMBL" id="KAF3890166.1"/>
    </source>
</evidence>
<dbReference type="AlphaFoldDB" id="A0A8S9TD84"/>
<evidence type="ECO:0000313" key="3">
    <source>
        <dbReference type="Proteomes" id="UP000029738"/>
    </source>
</evidence>
<dbReference type="PROSITE" id="PS50011">
    <property type="entry name" value="PROTEIN_KINASE_DOM"/>
    <property type="match status" value="1"/>
</dbReference>
<reference evidence="2" key="1">
    <citation type="journal article" date="2015" name="Genome Announc.">
        <title>Draft Genome Sequence of Tolypothrix boutellei Strain VB521301.</title>
        <authorList>
            <person name="Chandrababunaidu M.M."/>
            <person name="Singh D."/>
            <person name="Sen D."/>
            <person name="Bhan S."/>
            <person name="Das S."/>
            <person name="Gupta A."/>
            <person name="Adhikary S.P."/>
            <person name="Tripathy S."/>
        </authorList>
    </citation>
    <scope>NUCLEOTIDE SEQUENCE</scope>
    <source>
        <strain evidence="2">VB521301</strain>
    </source>
</reference>
<proteinExistence type="predicted"/>
<sequence length="147" mass="16669">MSYCLNPTCPDPTKNRSDINFCVTCGSKLLLAERYRAIKPFGQGGFGKTFLAVDEYKPSRSRCVIKQLCPQAQGIKTLSKAFELFKLEAERLDELGHDHPQIPELLAYFTQDNQQYLVQEFIDGQNLAEEVTLNGTYTEQQAEARRA</sequence>
<dbReference type="Pfam" id="PF07714">
    <property type="entry name" value="PK_Tyr_Ser-Thr"/>
    <property type="match status" value="1"/>
</dbReference>
<accession>A0A8S9TD84</accession>
<evidence type="ECO:0000259" key="1">
    <source>
        <dbReference type="PROSITE" id="PS50011"/>
    </source>
</evidence>
<keyword evidence="3" id="KW-1185">Reference proteome</keyword>
<name>A0A8S9TD84_9CYAN</name>